<dbReference type="KEGG" id="xbc:ELE36_07755"/>
<dbReference type="RefSeq" id="WP_129832524.1">
    <property type="nucleotide sequence ID" value="NZ_CP035704.1"/>
</dbReference>
<organism evidence="1 2">
    <name type="scientific">Pseudolysobacter antarcticus</name>
    <dbReference type="NCBI Taxonomy" id="2511995"/>
    <lineage>
        <taxon>Bacteria</taxon>
        <taxon>Pseudomonadati</taxon>
        <taxon>Pseudomonadota</taxon>
        <taxon>Gammaproteobacteria</taxon>
        <taxon>Lysobacterales</taxon>
        <taxon>Rhodanobacteraceae</taxon>
        <taxon>Pseudolysobacter</taxon>
    </lineage>
</organism>
<evidence type="ECO:0000313" key="1">
    <source>
        <dbReference type="EMBL" id="QBB70265.1"/>
    </source>
</evidence>
<dbReference type="EMBL" id="CP035704">
    <property type="protein sequence ID" value="QBB70265.1"/>
    <property type="molecule type" value="Genomic_DNA"/>
</dbReference>
<dbReference type="Pfam" id="PF02585">
    <property type="entry name" value="PIG-L"/>
    <property type="match status" value="1"/>
</dbReference>
<gene>
    <name evidence="1" type="ORF">ELE36_07755</name>
</gene>
<accession>A0A411HID2</accession>
<evidence type="ECO:0000313" key="2">
    <source>
        <dbReference type="Proteomes" id="UP000291562"/>
    </source>
</evidence>
<sequence>MSKLLSITAQDRVLILAPHPDDESLSSGGLIQASLAAGAAVRVLLFTDGDNNPWPQRWIEKRWVIGAAERMRWGARRRAEAQQALRILGVADDHVRFLGFPDTGLTELLMRADSELMQTLVGELREFRSTRLVVPGLQDRHPDHSATHVLARIAMQHADPTTAIEVLSYLVHTDLTELPSTRVLTLTSPQIQRKREAIAAHETQVRLSGKRFLGFAKPHEYFITATINDAGSAAHDHAEWRAGELLVHLRGRVRRGEELLLALLTAEGASLHARLDLPLSAGTRTLHDEHTDRVIGQLQISVNTQATLLVLQPELGAKIDVVFAKRQKKRRGLMVFDRAGWFEATRENH</sequence>
<dbReference type="Gene3D" id="3.40.50.10320">
    <property type="entry name" value="LmbE-like"/>
    <property type="match status" value="1"/>
</dbReference>
<proteinExistence type="predicted"/>
<reference evidence="1 2" key="1">
    <citation type="submission" date="2019-01" db="EMBL/GenBank/DDBJ databases">
        <title>Pseudolysobacter antarctica gen. nov., sp. nov., isolated from Fildes Peninsula, Antarctica.</title>
        <authorList>
            <person name="Wei Z."/>
            <person name="Peng F."/>
        </authorList>
    </citation>
    <scope>NUCLEOTIDE SEQUENCE [LARGE SCALE GENOMIC DNA]</scope>
    <source>
        <strain evidence="1 2">AQ6-296</strain>
    </source>
</reference>
<name>A0A411HID2_9GAMM</name>
<dbReference type="SUPFAM" id="SSF102588">
    <property type="entry name" value="LmbE-like"/>
    <property type="match status" value="1"/>
</dbReference>
<protein>
    <submittedName>
        <fullName evidence="1">PIG-L family deacetylase</fullName>
    </submittedName>
</protein>
<dbReference type="PANTHER" id="PTHR12993">
    <property type="entry name" value="N-ACETYLGLUCOSAMINYL-PHOSPHATIDYLINOSITOL DE-N-ACETYLASE-RELATED"/>
    <property type="match status" value="1"/>
</dbReference>
<dbReference type="OrthoDB" id="9790023at2"/>
<dbReference type="PANTHER" id="PTHR12993:SF29">
    <property type="entry name" value="BLR3841 PROTEIN"/>
    <property type="match status" value="1"/>
</dbReference>
<keyword evidence="2" id="KW-1185">Reference proteome</keyword>
<dbReference type="InterPro" id="IPR024078">
    <property type="entry name" value="LmbE-like_dom_sf"/>
</dbReference>
<dbReference type="InterPro" id="IPR003737">
    <property type="entry name" value="GlcNAc_PI_deacetylase-related"/>
</dbReference>
<dbReference type="AlphaFoldDB" id="A0A411HID2"/>
<dbReference type="GO" id="GO:0016811">
    <property type="term" value="F:hydrolase activity, acting on carbon-nitrogen (but not peptide) bonds, in linear amides"/>
    <property type="evidence" value="ECO:0007669"/>
    <property type="project" value="TreeGrafter"/>
</dbReference>
<dbReference type="Proteomes" id="UP000291562">
    <property type="component" value="Chromosome"/>
</dbReference>